<proteinExistence type="predicted"/>
<comment type="subcellular location">
    <subcellularLocation>
        <location evidence="1">Membrane</location>
        <topology evidence="1">Multi-pass membrane protein</topology>
    </subcellularLocation>
</comment>
<evidence type="ECO:0000256" key="7">
    <source>
        <dbReference type="ARBA" id="ARBA00022989"/>
    </source>
</evidence>
<dbReference type="AlphaFoldDB" id="B8HNA8"/>
<evidence type="ECO:0000256" key="4">
    <source>
        <dbReference type="ARBA" id="ARBA00022519"/>
    </source>
</evidence>
<feature type="transmembrane region" description="Helical" evidence="10">
    <location>
        <begin position="40"/>
        <end position="62"/>
    </location>
</feature>
<evidence type="ECO:0000256" key="9">
    <source>
        <dbReference type="ARBA" id="ARBA00023136"/>
    </source>
</evidence>
<accession>B8HNA8</accession>
<sequence>MVQYRQQKAYPQPHPLLRLAIGFGAFFRGFLFVKKHKLWPYLLLPSLLSAVLGVLLLIGIYAGTDYLVLRFWDGASGIWQGIYESLVQVVALVAALFITFFTYQLLASVLVIPFLGPLLAEVELRLTGEPIATAPWQDFKNAWIGIWMGIRDLCLQLLCLVISLFLGPFQPAFMIAVTSHFLGRASFDFLLEKHTKNLPERHAQTRAYLLEMEGLGLAQFMILLVPLLGVFIAPASALVGAALVFYADTNSPEKLPCSETNG</sequence>
<dbReference type="HOGENOM" id="CLU_1133206_0_0_3"/>
<dbReference type="KEGG" id="cyn:Cyan7425_4936"/>
<dbReference type="PANTHER" id="PTHR37468">
    <property type="entry name" value="SULFATE TRANSPORTER CYSZ"/>
    <property type="match status" value="1"/>
</dbReference>
<evidence type="ECO:0000256" key="10">
    <source>
        <dbReference type="SAM" id="Phobius"/>
    </source>
</evidence>
<dbReference type="EMBL" id="CP001344">
    <property type="protein sequence ID" value="ACL47235.1"/>
    <property type="molecule type" value="Genomic_DNA"/>
</dbReference>
<reference evidence="11" key="1">
    <citation type="submission" date="2009-01" db="EMBL/GenBank/DDBJ databases">
        <title>Complete sequence of chromosome Cyanothece sp. PCC 7425.</title>
        <authorList>
            <consortium name="US DOE Joint Genome Institute"/>
            <person name="Lucas S."/>
            <person name="Copeland A."/>
            <person name="Lapidus A."/>
            <person name="Glavina del Rio T."/>
            <person name="Dalin E."/>
            <person name="Tice H."/>
            <person name="Bruce D."/>
            <person name="Goodwin L."/>
            <person name="Pitluck S."/>
            <person name="Sims D."/>
            <person name="Meineke L."/>
            <person name="Brettin T."/>
            <person name="Detter J.C."/>
            <person name="Han C."/>
            <person name="Larimer F."/>
            <person name="Land M."/>
            <person name="Hauser L."/>
            <person name="Kyrpides N."/>
            <person name="Ovchinnikova G."/>
            <person name="Liberton M."/>
            <person name="Stoeckel J."/>
            <person name="Banerjee A."/>
            <person name="Singh A."/>
            <person name="Page L."/>
            <person name="Sato H."/>
            <person name="Zhao L."/>
            <person name="Sherman L."/>
            <person name="Pakrasi H."/>
            <person name="Richardson P."/>
        </authorList>
    </citation>
    <scope>NUCLEOTIDE SEQUENCE</scope>
    <source>
        <strain evidence="11">PCC 7425</strain>
    </source>
</reference>
<dbReference type="PANTHER" id="PTHR37468:SF1">
    <property type="entry name" value="SULFATE TRANSPORTER CYSZ"/>
    <property type="match status" value="1"/>
</dbReference>
<keyword evidence="3" id="KW-1003">Cell membrane</keyword>
<dbReference type="GO" id="GO:0009675">
    <property type="term" value="F:high-affinity sulfate:proton symporter activity"/>
    <property type="evidence" value="ECO:0007669"/>
    <property type="project" value="TreeGrafter"/>
</dbReference>
<dbReference type="InterPro" id="IPR059112">
    <property type="entry name" value="CysZ/EI24"/>
</dbReference>
<feature type="transmembrane region" description="Helical" evidence="10">
    <location>
        <begin position="157"/>
        <end position="182"/>
    </location>
</feature>
<keyword evidence="7 10" id="KW-1133">Transmembrane helix</keyword>
<keyword evidence="6 10" id="KW-0812">Transmembrane</keyword>
<dbReference type="OrthoDB" id="564931at2"/>
<keyword evidence="4" id="KW-0997">Cell inner membrane</keyword>
<dbReference type="GO" id="GO:0000103">
    <property type="term" value="P:sulfate assimilation"/>
    <property type="evidence" value="ECO:0007669"/>
    <property type="project" value="TreeGrafter"/>
</dbReference>
<evidence type="ECO:0000256" key="8">
    <source>
        <dbReference type="ARBA" id="ARBA00023032"/>
    </source>
</evidence>
<dbReference type="eggNOG" id="COG2981">
    <property type="taxonomic scope" value="Bacteria"/>
</dbReference>
<evidence type="ECO:0000256" key="5">
    <source>
        <dbReference type="ARBA" id="ARBA00022605"/>
    </source>
</evidence>
<feature type="transmembrane region" description="Helical" evidence="10">
    <location>
        <begin position="89"/>
        <end position="115"/>
    </location>
</feature>
<dbReference type="Pfam" id="PF07264">
    <property type="entry name" value="EI24"/>
    <property type="match status" value="1"/>
</dbReference>
<dbReference type="GO" id="GO:0005886">
    <property type="term" value="C:plasma membrane"/>
    <property type="evidence" value="ECO:0007669"/>
    <property type="project" value="TreeGrafter"/>
</dbReference>
<keyword evidence="2" id="KW-0813">Transport</keyword>
<dbReference type="STRING" id="395961.Cyan7425_4936"/>
<evidence type="ECO:0000256" key="3">
    <source>
        <dbReference type="ARBA" id="ARBA00022475"/>
    </source>
</evidence>
<evidence type="ECO:0000256" key="6">
    <source>
        <dbReference type="ARBA" id="ARBA00022692"/>
    </source>
</evidence>
<protein>
    <recommendedName>
        <fullName evidence="12">CysZ protein</fullName>
    </recommendedName>
</protein>
<dbReference type="InterPro" id="IPR050480">
    <property type="entry name" value="CysZ-like"/>
</dbReference>
<evidence type="ECO:0000256" key="1">
    <source>
        <dbReference type="ARBA" id="ARBA00004141"/>
    </source>
</evidence>
<gene>
    <name evidence="11" type="ordered locus">Cyan7425_4936</name>
</gene>
<evidence type="ECO:0000313" key="11">
    <source>
        <dbReference type="EMBL" id="ACL47235.1"/>
    </source>
</evidence>
<keyword evidence="8" id="KW-0764">Sulfate transport</keyword>
<keyword evidence="5" id="KW-0028">Amino-acid biosynthesis</keyword>
<evidence type="ECO:0008006" key="12">
    <source>
        <dbReference type="Google" id="ProtNLM"/>
    </source>
</evidence>
<dbReference type="GO" id="GO:0019344">
    <property type="term" value="P:cysteine biosynthetic process"/>
    <property type="evidence" value="ECO:0007669"/>
    <property type="project" value="TreeGrafter"/>
</dbReference>
<name>B8HNA8_CYAP4</name>
<organism evidence="11">
    <name type="scientific">Cyanothece sp. (strain PCC 7425 / ATCC 29141)</name>
    <dbReference type="NCBI Taxonomy" id="395961"/>
    <lineage>
        <taxon>Bacteria</taxon>
        <taxon>Bacillati</taxon>
        <taxon>Cyanobacteriota</taxon>
        <taxon>Cyanophyceae</taxon>
        <taxon>Gomontiellales</taxon>
        <taxon>Cyanothecaceae</taxon>
        <taxon>Cyanothece</taxon>
    </lineage>
</organism>
<feature type="transmembrane region" description="Helical" evidence="10">
    <location>
        <begin position="15"/>
        <end position="33"/>
    </location>
</feature>
<evidence type="ECO:0000256" key="2">
    <source>
        <dbReference type="ARBA" id="ARBA00022448"/>
    </source>
</evidence>
<keyword evidence="9 10" id="KW-0472">Membrane</keyword>
<feature type="transmembrane region" description="Helical" evidence="10">
    <location>
        <begin position="220"/>
        <end position="246"/>
    </location>
</feature>